<evidence type="ECO:0000256" key="1">
    <source>
        <dbReference type="ARBA" id="ARBA00004651"/>
    </source>
</evidence>
<keyword evidence="4 7" id="KW-0812">Transmembrane</keyword>
<dbReference type="PANTHER" id="PTHR23521:SF2">
    <property type="entry name" value="TRANSPORTER MFS SUPERFAMILY"/>
    <property type="match status" value="1"/>
</dbReference>
<sequence>MTNHTHPKVTRTHYLILIAVIVVAGTTQGLLLPVLAIFLDQMGVSEMMNGLNAAALYIGSFAMTLVAERVLGALGFKKLIVGGLVLVLLTLLIFPWIPDIRLWFVLRLIIGIGDSALHYASQLWVIMSSPAQNRGRNLSIYGMSYGVGFSLGPLGIQLLSFGKAVPFIVLSICVLIVLIVVLVKLPNERPEKVAGSANEKHRFRRSYRIAWYALIPALLYGYMEASMNSSFPLYGLNIGFSEGQISALLPAIGIGGLLLQLPLGIMSDRYGRKRCLMWCGIAGGITFASVPLAGDHFFINIILMMLAGGLVGSFFSLGLAYAADVLPRNLLPAANVVASFQFNIGSIVGPSLSGIFMFYHWEEGMFMMLGLSYLLFGLAGFWFSPSRRLE</sequence>
<evidence type="ECO:0000256" key="7">
    <source>
        <dbReference type="SAM" id="Phobius"/>
    </source>
</evidence>
<feature type="transmembrane region" description="Helical" evidence="7">
    <location>
        <begin position="165"/>
        <end position="185"/>
    </location>
</feature>
<organism evidence="9 10">
    <name type="scientific">Paenibacillus antarcticus</name>
    <dbReference type="NCBI Taxonomy" id="253703"/>
    <lineage>
        <taxon>Bacteria</taxon>
        <taxon>Bacillati</taxon>
        <taxon>Bacillota</taxon>
        <taxon>Bacilli</taxon>
        <taxon>Bacillales</taxon>
        <taxon>Paenibacillaceae</taxon>
        <taxon>Paenibacillus</taxon>
    </lineage>
</organism>
<feature type="transmembrane region" description="Helical" evidence="7">
    <location>
        <begin position="298"/>
        <end position="322"/>
    </location>
</feature>
<dbReference type="CDD" id="cd17477">
    <property type="entry name" value="MFS_YcaD_like"/>
    <property type="match status" value="1"/>
</dbReference>
<feature type="transmembrane region" description="Helical" evidence="7">
    <location>
        <begin position="334"/>
        <end position="359"/>
    </location>
</feature>
<feature type="transmembrane region" description="Helical" evidence="7">
    <location>
        <begin position="79"/>
        <end position="97"/>
    </location>
</feature>
<keyword evidence="2" id="KW-0813">Transport</keyword>
<feature type="transmembrane region" description="Helical" evidence="7">
    <location>
        <begin position="206"/>
        <end position="223"/>
    </location>
</feature>
<dbReference type="PROSITE" id="PS50850">
    <property type="entry name" value="MFS"/>
    <property type="match status" value="1"/>
</dbReference>
<dbReference type="OrthoDB" id="478565at2"/>
<dbReference type="AlphaFoldDB" id="A0A162LXF8"/>
<evidence type="ECO:0000256" key="2">
    <source>
        <dbReference type="ARBA" id="ARBA00022448"/>
    </source>
</evidence>
<keyword evidence="10" id="KW-1185">Reference proteome</keyword>
<accession>A0A162LXF8</accession>
<dbReference type="InterPro" id="IPR005829">
    <property type="entry name" value="Sugar_transporter_CS"/>
</dbReference>
<comment type="caution">
    <text evidence="9">The sequence shown here is derived from an EMBL/GenBank/DDBJ whole genome shotgun (WGS) entry which is preliminary data.</text>
</comment>
<evidence type="ECO:0000313" key="9">
    <source>
        <dbReference type="EMBL" id="OAB41297.1"/>
    </source>
</evidence>
<evidence type="ECO:0000256" key="6">
    <source>
        <dbReference type="ARBA" id="ARBA00023136"/>
    </source>
</evidence>
<dbReference type="GO" id="GO:0022857">
    <property type="term" value="F:transmembrane transporter activity"/>
    <property type="evidence" value="ECO:0007669"/>
    <property type="project" value="InterPro"/>
</dbReference>
<evidence type="ECO:0000256" key="3">
    <source>
        <dbReference type="ARBA" id="ARBA00022475"/>
    </source>
</evidence>
<comment type="subcellular location">
    <subcellularLocation>
        <location evidence="1">Cell membrane</location>
        <topology evidence="1">Multi-pass membrane protein</topology>
    </subcellularLocation>
</comment>
<reference evidence="9 10" key="1">
    <citation type="submission" date="2016-03" db="EMBL/GenBank/DDBJ databases">
        <title>Draft genome sequence of Paenibacillus antarcticus CECT 5836.</title>
        <authorList>
            <person name="Shin S.-K."/>
            <person name="Yi H."/>
        </authorList>
    </citation>
    <scope>NUCLEOTIDE SEQUENCE [LARGE SCALE GENOMIC DNA]</scope>
    <source>
        <strain evidence="9 10">CECT 5836</strain>
    </source>
</reference>
<name>A0A162LXF8_9BACL</name>
<dbReference type="Gene3D" id="1.20.1250.20">
    <property type="entry name" value="MFS general substrate transporter like domains"/>
    <property type="match status" value="2"/>
</dbReference>
<evidence type="ECO:0000256" key="4">
    <source>
        <dbReference type="ARBA" id="ARBA00022692"/>
    </source>
</evidence>
<feature type="transmembrane region" description="Helical" evidence="7">
    <location>
        <begin position="243"/>
        <end position="263"/>
    </location>
</feature>
<dbReference type="RefSeq" id="WP_068652891.1">
    <property type="nucleotide sequence ID" value="NZ_CP043611.1"/>
</dbReference>
<feature type="transmembrane region" description="Helical" evidence="7">
    <location>
        <begin position="365"/>
        <end position="384"/>
    </location>
</feature>
<feature type="transmembrane region" description="Helical" evidence="7">
    <location>
        <begin position="103"/>
        <end position="126"/>
    </location>
</feature>
<evidence type="ECO:0000256" key="5">
    <source>
        <dbReference type="ARBA" id="ARBA00022989"/>
    </source>
</evidence>
<feature type="transmembrane region" description="Helical" evidence="7">
    <location>
        <begin position="12"/>
        <end position="38"/>
    </location>
</feature>
<dbReference type="PROSITE" id="PS00216">
    <property type="entry name" value="SUGAR_TRANSPORT_1"/>
    <property type="match status" value="1"/>
</dbReference>
<dbReference type="InterPro" id="IPR047200">
    <property type="entry name" value="MFS_YcaD-like"/>
</dbReference>
<keyword evidence="6 7" id="KW-0472">Membrane</keyword>
<dbReference type="GO" id="GO:0005886">
    <property type="term" value="C:plasma membrane"/>
    <property type="evidence" value="ECO:0007669"/>
    <property type="project" value="UniProtKB-SubCell"/>
</dbReference>
<feature type="transmembrane region" description="Helical" evidence="7">
    <location>
        <begin position="138"/>
        <end position="159"/>
    </location>
</feature>
<keyword evidence="5 7" id="KW-1133">Transmembrane helix</keyword>
<dbReference type="InterPro" id="IPR011701">
    <property type="entry name" value="MFS"/>
</dbReference>
<keyword evidence="3" id="KW-1003">Cell membrane</keyword>
<evidence type="ECO:0000313" key="10">
    <source>
        <dbReference type="Proteomes" id="UP000077355"/>
    </source>
</evidence>
<feature type="domain" description="Major facilitator superfamily (MFS) profile" evidence="8">
    <location>
        <begin position="13"/>
        <end position="388"/>
    </location>
</feature>
<dbReference type="EMBL" id="LVJI01000048">
    <property type="protein sequence ID" value="OAB41297.1"/>
    <property type="molecule type" value="Genomic_DNA"/>
</dbReference>
<dbReference type="PANTHER" id="PTHR23521">
    <property type="entry name" value="TRANSPORTER MFS SUPERFAMILY"/>
    <property type="match status" value="1"/>
</dbReference>
<gene>
    <name evidence="9" type="ORF">PBAT_21995</name>
</gene>
<dbReference type="Pfam" id="PF07690">
    <property type="entry name" value="MFS_1"/>
    <property type="match status" value="1"/>
</dbReference>
<evidence type="ECO:0000259" key="8">
    <source>
        <dbReference type="PROSITE" id="PS50850"/>
    </source>
</evidence>
<feature type="transmembrane region" description="Helical" evidence="7">
    <location>
        <begin position="275"/>
        <end position="292"/>
    </location>
</feature>
<dbReference type="InterPro" id="IPR020846">
    <property type="entry name" value="MFS_dom"/>
</dbReference>
<dbReference type="Proteomes" id="UP000077355">
    <property type="component" value="Unassembled WGS sequence"/>
</dbReference>
<protein>
    <submittedName>
        <fullName evidence="9">MFS transporter</fullName>
    </submittedName>
</protein>
<proteinExistence type="predicted"/>
<feature type="transmembrane region" description="Helical" evidence="7">
    <location>
        <begin position="50"/>
        <end position="67"/>
    </location>
</feature>
<dbReference type="InterPro" id="IPR036259">
    <property type="entry name" value="MFS_trans_sf"/>
</dbReference>
<dbReference type="SUPFAM" id="SSF103473">
    <property type="entry name" value="MFS general substrate transporter"/>
    <property type="match status" value="1"/>
</dbReference>